<accession>M8CFU3</accession>
<sequence length="162" mass="16204">MAGKKPAALSTAPSEGEESAVVPSSTTKRGPGSIAKCGPGRPKMVASPTGSGEGSAPDPEKSYVGGGDPEEVGEGGEGGHPKEEEGGEGGGAREEGEGGEGGGGREEEGEMAASLEKKGDKPVKKKKKKKKGDTAATRLVPAWVVVAATRSWGRRGVRPRGG</sequence>
<feature type="region of interest" description="Disordered" evidence="1">
    <location>
        <begin position="1"/>
        <end position="137"/>
    </location>
</feature>
<name>M8CFU3_AEGTA</name>
<evidence type="ECO:0000256" key="1">
    <source>
        <dbReference type="SAM" id="MobiDB-lite"/>
    </source>
</evidence>
<dbReference type="AlphaFoldDB" id="M8CFU3"/>
<dbReference type="EnsemblPlants" id="EMT33098">
    <property type="protein sequence ID" value="EMT33098"/>
    <property type="gene ID" value="F775_42710"/>
</dbReference>
<organism evidence="2">
    <name type="scientific">Aegilops tauschii</name>
    <name type="common">Tausch's goatgrass</name>
    <name type="synonym">Aegilops squarrosa</name>
    <dbReference type="NCBI Taxonomy" id="37682"/>
    <lineage>
        <taxon>Eukaryota</taxon>
        <taxon>Viridiplantae</taxon>
        <taxon>Streptophyta</taxon>
        <taxon>Embryophyta</taxon>
        <taxon>Tracheophyta</taxon>
        <taxon>Spermatophyta</taxon>
        <taxon>Magnoliopsida</taxon>
        <taxon>Liliopsida</taxon>
        <taxon>Poales</taxon>
        <taxon>Poaceae</taxon>
        <taxon>BOP clade</taxon>
        <taxon>Pooideae</taxon>
        <taxon>Triticodae</taxon>
        <taxon>Triticeae</taxon>
        <taxon>Triticinae</taxon>
        <taxon>Aegilops</taxon>
    </lineage>
</organism>
<protein>
    <submittedName>
        <fullName evidence="2">Uncharacterized protein</fullName>
    </submittedName>
</protein>
<evidence type="ECO:0000313" key="2">
    <source>
        <dbReference type="EnsemblPlants" id="EMT33098"/>
    </source>
</evidence>
<proteinExistence type="predicted"/>
<reference evidence="2" key="1">
    <citation type="submission" date="2015-06" db="UniProtKB">
        <authorList>
            <consortium name="EnsemblPlants"/>
        </authorList>
    </citation>
    <scope>IDENTIFICATION</scope>
</reference>